<feature type="non-terminal residue" evidence="1">
    <location>
        <position position="1"/>
    </location>
</feature>
<evidence type="ECO:0008006" key="2">
    <source>
        <dbReference type="Google" id="ProtNLM"/>
    </source>
</evidence>
<organism evidence="1">
    <name type="scientific">Homalodisca liturata</name>
    <dbReference type="NCBI Taxonomy" id="320908"/>
    <lineage>
        <taxon>Eukaryota</taxon>
        <taxon>Metazoa</taxon>
        <taxon>Ecdysozoa</taxon>
        <taxon>Arthropoda</taxon>
        <taxon>Hexapoda</taxon>
        <taxon>Insecta</taxon>
        <taxon>Pterygota</taxon>
        <taxon>Neoptera</taxon>
        <taxon>Paraneoptera</taxon>
        <taxon>Hemiptera</taxon>
        <taxon>Auchenorrhyncha</taxon>
        <taxon>Membracoidea</taxon>
        <taxon>Cicadellidae</taxon>
        <taxon>Cicadellinae</taxon>
        <taxon>Proconiini</taxon>
        <taxon>Homalodisca</taxon>
    </lineage>
</organism>
<dbReference type="AlphaFoldDB" id="A0A1B6IAQ6"/>
<protein>
    <recommendedName>
        <fullName evidence="2">HAT C-terminal dimerisation domain-containing protein</fullName>
    </recommendedName>
</protein>
<gene>
    <name evidence="1" type="ORF">g.2099</name>
</gene>
<dbReference type="EMBL" id="GECU01023680">
    <property type="protein sequence ID" value="JAS84026.1"/>
    <property type="molecule type" value="Transcribed_RNA"/>
</dbReference>
<reference evidence="1" key="1">
    <citation type="submission" date="2015-11" db="EMBL/GenBank/DDBJ databases">
        <title>De novo transcriptome assembly of four potential Pierce s Disease insect vectors from Arizona vineyards.</title>
        <authorList>
            <person name="Tassone E.E."/>
        </authorList>
    </citation>
    <scope>NUCLEOTIDE SEQUENCE</scope>
</reference>
<evidence type="ECO:0000313" key="1">
    <source>
        <dbReference type="EMBL" id="JAS84026.1"/>
    </source>
</evidence>
<accession>A0A1B6IAQ6</accession>
<name>A0A1B6IAQ6_9HEMI</name>
<proteinExistence type="predicted"/>
<sequence length="142" mass="16542">HTKVGQVRFERLIILLTQNNLINTRTAEIAQEEFKKLSLNKDVIQEMKSFKRVEDVEERSGCQKKEPRRLDHFWIRLVRKYCSNYQSIETIIKLVLILSHGNAEVERGFSINKECLIENMKEDSLVSARTIFNAVSVYGGVE</sequence>
<feature type="non-terminal residue" evidence="1">
    <location>
        <position position="142"/>
    </location>
</feature>